<dbReference type="InterPro" id="IPR019819">
    <property type="entry name" value="Carboxylesterase_B_CS"/>
</dbReference>
<dbReference type="InterPro" id="IPR002018">
    <property type="entry name" value="CarbesteraseB"/>
</dbReference>
<dbReference type="EMBL" id="ADNJ02000007">
    <property type="protein sequence ID" value="EFZ03556.2"/>
    <property type="molecule type" value="Genomic_DNA"/>
</dbReference>
<evidence type="ECO:0000256" key="1">
    <source>
        <dbReference type="ARBA" id="ARBA00005964"/>
    </source>
</evidence>
<evidence type="ECO:0000313" key="5">
    <source>
        <dbReference type="EMBL" id="EFZ03556.2"/>
    </source>
</evidence>
<comment type="similarity">
    <text evidence="1 3">Belongs to the type-B carboxylesterase/lipase family.</text>
</comment>
<keyword evidence="6" id="KW-1185">Reference proteome</keyword>
<dbReference type="PROSITE" id="PS00122">
    <property type="entry name" value="CARBOXYLESTERASE_B_1"/>
    <property type="match status" value="1"/>
</dbReference>
<evidence type="ECO:0000256" key="3">
    <source>
        <dbReference type="RuleBase" id="RU361235"/>
    </source>
</evidence>
<dbReference type="PROSITE" id="PS00941">
    <property type="entry name" value="CARBOXYLESTERASE_B_2"/>
    <property type="match status" value="1"/>
</dbReference>
<evidence type="ECO:0000313" key="6">
    <source>
        <dbReference type="Proteomes" id="UP000002498"/>
    </source>
</evidence>
<dbReference type="GO" id="GO:0016787">
    <property type="term" value="F:hydrolase activity"/>
    <property type="evidence" value="ECO:0007669"/>
    <property type="project" value="UniProtKB-KW"/>
</dbReference>
<keyword evidence="2 3" id="KW-0378">Hydrolase</keyword>
<protein>
    <recommendedName>
        <fullName evidence="3">Carboxylic ester hydrolase</fullName>
        <ecNumber evidence="3">3.1.1.-</ecNumber>
    </recommendedName>
</protein>
<organism evidence="5 6">
    <name type="scientific">Metarhizium robertsii (strain ARSEF 23 / ATCC MYA-3075)</name>
    <name type="common">Metarhizium anisopliae (strain ARSEF 23)</name>
    <dbReference type="NCBI Taxonomy" id="655844"/>
    <lineage>
        <taxon>Eukaryota</taxon>
        <taxon>Fungi</taxon>
        <taxon>Dikarya</taxon>
        <taxon>Ascomycota</taxon>
        <taxon>Pezizomycotina</taxon>
        <taxon>Sordariomycetes</taxon>
        <taxon>Hypocreomycetidae</taxon>
        <taxon>Hypocreales</taxon>
        <taxon>Clavicipitaceae</taxon>
        <taxon>Metarhizium</taxon>
    </lineage>
</organism>
<name>E9ELX1_METRA</name>
<proteinExistence type="inferred from homology"/>
<dbReference type="InterPro" id="IPR019826">
    <property type="entry name" value="Carboxylesterase_B_AS"/>
</dbReference>
<dbReference type="InterPro" id="IPR029058">
    <property type="entry name" value="AB_hydrolase_fold"/>
</dbReference>
<gene>
    <name evidence="5" type="ORF">MAA_00630</name>
</gene>
<sequence>MKSSLVLSSLSIAAITQVIAQPNSSTGLIANTRQGPVRGIEVQNKVNAFLGVPYAQPPLGFLRFEPPQPPLNRASDGHSNVLNATKFGPVCHQFHYRTILGDSLVETSGQSEDCLTLNVFVPRHAFRRKDGLLPVFVWSYGGAFGEGGASMPLFNPNQFVAENKDVIVVTWNYRLNIFGFPNTPALGAQNLGLRDQRAALEWLRDNIAGFGGDAHRITLGGQSAGADSGSAMIYSHMDDPIVSGLILQSGTVQIIGAATQNVDSEFVRVATSVGCANSADRLQELECMRTVNAEVLMRAISDKTLNAFGAPSGGTPMVDNVTLFTMREYVHRGSAGKFAKIPTLMGHTKNEGDSILNWTEKCGVNKTLSDLATALIFNCNMALEAGFRHVHRVPTWRYRYAGVFPAVTPFPWARAYHQGKHSFFEIPTGPMRTISNSSAADIPILMGTYNLLAQNKTREHRAATIGASRYLQQVFGAFIRDPSHGLEKMYQWPTFVPGLATLIDLFPNNTASAEFKISTQDEMCKNAPPFPWIEVLKAPPRC</sequence>
<dbReference type="Proteomes" id="UP000002498">
    <property type="component" value="Unassembled WGS sequence"/>
</dbReference>
<dbReference type="RefSeq" id="XP_007816819.2">
    <property type="nucleotide sequence ID" value="XM_007818628.2"/>
</dbReference>
<dbReference type="EC" id="3.1.1.-" evidence="3"/>
<dbReference type="OrthoDB" id="408631at2759"/>
<dbReference type="ESTHER" id="9hypo-a0a014p983">
    <property type="family name" value="Fungal_carboxylesterase_lipase"/>
</dbReference>
<dbReference type="Pfam" id="PF00135">
    <property type="entry name" value="COesterase"/>
    <property type="match status" value="1"/>
</dbReference>
<feature type="chain" id="PRO_5005128538" description="Carboxylic ester hydrolase" evidence="3">
    <location>
        <begin position="21"/>
        <end position="542"/>
    </location>
</feature>
<dbReference type="Gene3D" id="3.40.50.1820">
    <property type="entry name" value="alpha/beta hydrolase"/>
    <property type="match status" value="2"/>
</dbReference>
<dbReference type="HOGENOM" id="CLU_006586_15_1_1"/>
<dbReference type="SUPFAM" id="SSF53474">
    <property type="entry name" value="alpha/beta-Hydrolases"/>
    <property type="match status" value="1"/>
</dbReference>
<comment type="caution">
    <text evidence="5">The sequence shown here is derived from an EMBL/GenBank/DDBJ whole genome shotgun (WGS) entry which is preliminary data.</text>
</comment>
<reference evidence="5 6" key="2">
    <citation type="journal article" date="2014" name="Proc. Natl. Acad. Sci. U.S.A.">
        <title>Trajectory and genomic determinants of fungal-pathogen speciation and host adaptation.</title>
        <authorList>
            <person name="Hu X."/>
            <person name="Xiao G."/>
            <person name="Zheng P."/>
            <person name="Shang Y."/>
            <person name="Su Y."/>
            <person name="Zhang X."/>
            <person name="Liu X."/>
            <person name="Zhan S."/>
            <person name="St Leger R.J."/>
            <person name="Wang C."/>
        </authorList>
    </citation>
    <scope>GENOME REANNOTATION</scope>
    <source>
        <strain evidence="6">ARSEF 23 / ATCC MYA-3075</strain>
    </source>
</reference>
<dbReference type="AlphaFoldDB" id="E9ELX1"/>
<accession>E9ELX1</accession>
<dbReference type="KEGG" id="maj:MAA_00630"/>
<evidence type="ECO:0000256" key="2">
    <source>
        <dbReference type="ARBA" id="ARBA00022801"/>
    </source>
</evidence>
<reference evidence="5 6" key="1">
    <citation type="journal article" date="2011" name="PLoS Genet.">
        <title>Genome sequencing and comparative transcriptomics of the model entomopathogenic fungi Metarhizium anisopliae and M. acridum.</title>
        <authorList>
            <person name="Gao Q."/>
            <person name="Jin K."/>
            <person name="Ying S.H."/>
            <person name="Zhang Y."/>
            <person name="Xiao G."/>
            <person name="Shang Y."/>
            <person name="Duan Z."/>
            <person name="Hu X."/>
            <person name="Xie X.Q."/>
            <person name="Zhou G."/>
            <person name="Peng G."/>
            <person name="Luo Z."/>
            <person name="Huang W."/>
            <person name="Wang B."/>
            <person name="Fang W."/>
            <person name="Wang S."/>
            <person name="Zhong Y."/>
            <person name="Ma L.J."/>
            <person name="St Leger R.J."/>
            <person name="Zhao G.P."/>
            <person name="Pei Y."/>
            <person name="Feng M.G."/>
            <person name="Xia Y."/>
            <person name="Wang C."/>
        </authorList>
    </citation>
    <scope>NUCLEOTIDE SEQUENCE [LARGE SCALE GENOMIC DNA]</scope>
    <source>
        <strain evidence="6">ARSEF 23 / ATCC MYA-3075</strain>
    </source>
</reference>
<feature type="domain" description="Carboxylesterase type B" evidence="4">
    <location>
        <begin position="29"/>
        <end position="360"/>
    </location>
</feature>
<dbReference type="PANTHER" id="PTHR11559">
    <property type="entry name" value="CARBOXYLESTERASE"/>
    <property type="match status" value="1"/>
</dbReference>
<feature type="signal peptide" evidence="3">
    <location>
        <begin position="1"/>
        <end position="20"/>
    </location>
</feature>
<keyword evidence="3" id="KW-0732">Signal</keyword>
<dbReference type="GeneID" id="19254916"/>
<evidence type="ECO:0000259" key="4">
    <source>
        <dbReference type="Pfam" id="PF00135"/>
    </source>
</evidence>
<dbReference type="InterPro" id="IPR050309">
    <property type="entry name" value="Type-B_Carboxylest/Lipase"/>
</dbReference>